<name>A0A7Y9IAS7_9ACTN</name>
<reference evidence="2 3" key="1">
    <citation type="submission" date="2020-07" db="EMBL/GenBank/DDBJ databases">
        <title>Sequencing the genomes of 1000 actinobacteria strains.</title>
        <authorList>
            <person name="Klenk H.-P."/>
        </authorList>
    </citation>
    <scope>NUCLEOTIDE SEQUENCE [LARGE SCALE GENOMIC DNA]</scope>
    <source>
        <strain evidence="2 3">DSM 22083</strain>
    </source>
</reference>
<keyword evidence="1" id="KW-0472">Membrane</keyword>
<dbReference type="EMBL" id="JACCBU010000001">
    <property type="protein sequence ID" value="NYE73389.1"/>
    <property type="molecule type" value="Genomic_DNA"/>
</dbReference>
<evidence type="ECO:0000256" key="1">
    <source>
        <dbReference type="SAM" id="Phobius"/>
    </source>
</evidence>
<organism evidence="2 3">
    <name type="scientific">Microlunatus parietis</name>
    <dbReference type="NCBI Taxonomy" id="682979"/>
    <lineage>
        <taxon>Bacteria</taxon>
        <taxon>Bacillati</taxon>
        <taxon>Actinomycetota</taxon>
        <taxon>Actinomycetes</taxon>
        <taxon>Propionibacteriales</taxon>
        <taxon>Propionibacteriaceae</taxon>
        <taxon>Microlunatus</taxon>
    </lineage>
</organism>
<sequence>MEVGLGFLPANAGLIAGSALGGVIVRRWSHRVAAGSGLALLAAGIAVLATITEDSTVWHPFLTGWLIFGHRHQHRPGRLHRPGR</sequence>
<feature type="transmembrane region" description="Helical" evidence="1">
    <location>
        <begin position="6"/>
        <end position="25"/>
    </location>
</feature>
<accession>A0A7Y9IAS7</accession>
<dbReference type="AlphaFoldDB" id="A0A7Y9IAS7"/>
<dbReference type="RefSeq" id="WP_246322409.1">
    <property type="nucleotide sequence ID" value="NZ_JACCBU010000001.1"/>
</dbReference>
<comment type="caution">
    <text evidence="2">The sequence shown here is derived from an EMBL/GenBank/DDBJ whole genome shotgun (WGS) entry which is preliminary data.</text>
</comment>
<protein>
    <submittedName>
        <fullName evidence="2">Putative MFS family arabinose efflux permease</fullName>
    </submittedName>
</protein>
<dbReference type="Proteomes" id="UP000569914">
    <property type="component" value="Unassembled WGS sequence"/>
</dbReference>
<feature type="transmembrane region" description="Helical" evidence="1">
    <location>
        <begin position="32"/>
        <end position="51"/>
    </location>
</feature>
<evidence type="ECO:0000313" key="2">
    <source>
        <dbReference type="EMBL" id="NYE73389.1"/>
    </source>
</evidence>
<keyword evidence="1" id="KW-1133">Transmembrane helix</keyword>
<dbReference type="SUPFAM" id="SSF103473">
    <property type="entry name" value="MFS general substrate transporter"/>
    <property type="match status" value="1"/>
</dbReference>
<evidence type="ECO:0000313" key="3">
    <source>
        <dbReference type="Proteomes" id="UP000569914"/>
    </source>
</evidence>
<gene>
    <name evidence="2" type="ORF">BKA15_004718</name>
</gene>
<keyword evidence="1" id="KW-0812">Transmembrane</keyword>
<dbReference type="InterPro" id="IPR036259">
    <property type="entry name" value="MFS_trans_sf"/>
</dbReference>
<keyword evidence="3" id="KW-1185">Reference proteome</keyword>
<proteinExistence type="predicted"/>